<dbReference type="RefSeq" id="WP_076559573.1">
    <property type="nucleotide sequence ID" value="NZ_FTOC01000007.1"/>
</dbReference>
<reference evidence="5" key="1">
    <citation type="submission" date="2017-01" db="EMBL/GenBank/DDBJ databases">
        <authorList>
            <person name="Varghese N."/>
            <person name="Submissions S."/>
        </authorList>
    </citation>
    <scope>NUCLEOTIDE SEQUENCE [LARGE SCALE GENOMIC DNA]</scope>
    <source>
        <strain evidence="5">DSM 23127</strain>
    </source>
</reference>
<feature type="short sequence motif" description="HXTX 1" evidence="2">
    <location>
        <begin position="44"/>
        <end position="47"/>
    </location>
</feature>
<keyword evidence="4" id="KW-0436">Ligase</keyword>
<feature type="active site" description="Proton acceptor" evidence="2">
    <location>
        <position position="119"/>
    </location>
</feature>
<dbReference type="Pfam" id="PF02834">
    <property type="entry name" value="LigT_PEase"/>
    <property type="match status" value="1"/>
</dbReference>
<gene>
    <name evidence="4" type="ORF">SAMN05421687_107156</name>
</gene>
<dbReference type="HAMAP" id="MF_01940">
    <property type="entry name" value="RNA_CPDase"/>
    <property type="match status" value="1"/>
</dbReference>
<dbReference type="AlphaFoldDB" id="A0A1N7JTF8"/>
<dbReference type="NCBIfam" id="TIGR02258">
    <property type="entry name" value="2_5_ligase"/>
    <property type="match status" value="1"/>
</dbReference>
<dbReference type="InterPro" id="IPR004175">
    <property type="entry name" value="RNA_CPDase"/>
</dbReference>
<evidence type="ECO:0000256" key="1">
    <source>
        <dbReference type="ARBA" id="ARBA00022801"/>
    </source>
</evidence>
<dbReference type="OrthoDB" id="9789350at2"/>
<accession>A0A1N7JTF8</accession>
<sequence length="170" mass="19925">MKSTHYFIGLPVRDGQLIEKLVERQQRLQEHMDYKVWPAPEDFHVTLRFLGEVEDFTYWKQKVEEASTFSSFRLPVGGVDFFGNGRTPRVVYQSIPLTPELRHLYDHFQDGAQKSFRPHITLAKKWRDGVLPSLDPEESYPWEVNSCALFRIRPGESPKYEQVASAVLRR</sequence>
<organism evidence="4 5">
    <name type="scientific">Salimicrobium flavidum</name>
    <dbReference type="NCBI Taxonomy" id="570947"/>
    <lineage>
        <taxon>Bacteria</taxon>
        <taxon>Bacillati</taxon>
        <taxon>Bacillota</taxon>
        <taxon>Bacilli</taxon>
        <taxon>Bacillales</taxon>
        <taxon>Bacillaceae</taxon>
        <taxon>Salimicrobium</taxon>
    </lineage>
</organism>
<dbReference type="GO" id="GO:0016874">
    <property type="term" value="F:ligase activity"/>
    <property type="evidence" value="ECO:0007669"/>
    <property type="project" value="UniProtKB-KW"/>
</dbReference>
<dbReference type="GO" id="GO:0004113">
    <property type="term" value="F:2',3'-cyclic-nucleotide 3'-phosphodiesterase activity"/>
    <property type="evidence" value="ECO:0007669"/>
    <property type="project" value="InterPro"/>
</dbReference>
<comment type="catalytic activity">
    <reaction evidence="2">
        <text>a 3'-end 2',3'-cyclophospho-ribonucleotide-RNA + H2O = a 3'-end 2'-phospho-ribonucleotide-RNA + H(+)</text>
        <dbReference type="Rhea" id="RHEA:11828"/>
        <dbReference type="Rhea" id="RHEA-COMP:10464"/>
        <dbReference type="Rhea" id="RHEA-COMP:17353"/>
        <dbReference type="ChEBI" id="CHEBI:15377"/>
        <dbReference type="ChEBI" id="CHEBI:15378"/>
        <dbReference type="ChEBI" id="CHEBI:83064"/>
        <dbReference type="ChEBI" id="CHEBI:173113"/>
        <dbReference type="EC" id="3.1.4.58"/>
    </reaction>
</comment>
<dbReference type="PANTHER" id="PTHR35561:SF1">
    <property type="entry name" value="RNA 2',3'-CYCLIC PHOSPHODIESTERASE"/>
    <property type="match status" value="1"/>
</dbReference>
<dbReference type="EMBL" id="FTOC01000007">
    <property type="protein sequence ID" value="SIS52551.1"/>
    <property type="molecule type" value="Genomic_DNA"/>
</dbReference>
<dbReference type="PANTHER" id="PTHR35561">
    <property type="entry name" value="RNA 2',3'-CYCLIC PHOSPHODIESTERASE"/>
    <property type="match status" value="1"/>
</dbReference>
<evidence type="ECO:0000313" key="4">
    <source>
        <dbReference type="EMBL" id="SIS52551.1"/>
    </source>
</evidence>
<feature type="short sequence motif" description="HXTX 2" evidence="2">
    <location>
        <begin position="119"/>
        <end position="122"/>
    </location>
</feature>
<evidence type="ECO:0000256" key="2">
    <source>
        <dbReference type="HAMAP-Rule" id="MF_01940"/>
    </source>
</evidence>
<dbReference type="GO" id="GO:0008664">
    <property type="term" value="F:RNA 2',3'-cyclic 3'-phosphodiesterase activity"/>
    <property type="evidence" value="ECO:0007669"/>
    <property type="project" value="UniProtKB-EC"/>
</dbReference>
<dbReference type="Gene3D" id="3.90.1140.10">
    <property type="entry name" value="Cyclic phosphodiesterase"/>
    <property type="match status" value="1"/>
</dbReference>
<dbReference type="Proteomes" id="UP000187608">
    <property type="component" value="Unassembled WGS sequence"/>
</dbReference>
<keyword evidence="1 2" id="KW-0378">Hydrolase</keyword>
<feature type="domain" description="Phosphoesterase HXTX" evidence="3">
    <location>
        <begin position="17"/>
        <end position="92"/>
    </location>
</feature>
<dbReference type="SUPFAM" id="SSF55144">
    <property type="entry name" value="LigT-like"/>
    <property type="match status" value="1"/>
</dbReference>
<comment type="similarity">
    <text evidence="2">Belongs to the 2H phosphoesterase superfamily. ThpR family.</text>
</comment>
<proteinExistence type="inferred from homology"/>
<dbReference type="InterPro" id="IPR014051">
    <property type="entry name" value="Phosphoesterase_HXTX"/>
</dbReference>
<dbReference type="InterPro" id="IPR009097">
    <property type="entry name" value="Cyclic_Pdiesterase"/>
</dbReference>
<dbReference type="EC" id="3.1.4.58" evidence="2"/>
<comment type="function">
    <text evidence="2">Hydrolyzes RNA 2',3'-cyclic phosphodiester to an RNA 2'-phosphomonoester.</text>
</comment>
<keyword evidence="5" id="KW-1185">Reference proteome</keyword>
<dbReference type="STRING" id="570947.SAMN05421687_107156"/>
<feature type="active site" description="Proton donor" evidence="2">
    <location>
        <position position="44"/>
    </location>
</feature>
<evidence type="ECO:0000313" key="5">
    <source>
        <dbReference type="Proteomes" id="UP000187608"/>
    </source>
</evidence>
<evidence type="ECO:0000259" key="3">
    <source>
        <dbReference type="Pfam" id="PF02834"/>
    </source>
</evidence>
<name>A0A1N7JTF8_9BACI</name>
<protein>
    <recommendedName>
        <fullName evidence="2">RNA 2',3'-cyclic phosphodiesterase</fullName>
        <shortName evidence="2">RNA 2',3'-CPDase</shortName>
        <ecNumber evidence="2">3.1.4.58</ecNumber>
    </recommendedName>
</protein>